<sequence length="147" mass="17495">MSELSGLFVEKFLLKILYNLHNSNIEINDIFDLIIENTKICSLKLEQITLYYPISSNNYYIYVYNRIDTDTHFIIIKCVDENQNVVKVLYKDIECKNKCDCYVINIFFDEFDTLIVVEGNMTFDKFNNKHIIDNVFSDKYVLSRQIQ</sequence>
<protein>
    <submittedName>
        <fullName evidence="1">Uncharacterized protein</fullName>
    </submittedName>
</protein>
<accession>A0A6C0BDS5</accession>
<dbReference type="AlphaFoldDB" id="A0A6C0BDS5"/>
<organism evidence="1">
    <name type="scientific">viral metagenome</name>
    <dbReference type="NCBI Taxonomy" id="1070528"/>
    <lineage>
        <taxon>unclassified sequences</taxon>
        <taxon>metagenomes</taxon>
        <taxon>organismal metagenomes</taxon>
    </lineage>
</organism>
<evidence type="ECO:0000313" key="1">
    <source>
        <dbReference type="EMBL" id="QHS90266.1"/>
    </source>
</evidence>
<proteinExistence type="predicted"/>
<name>A0A6C0BDS5_9ZZZZ</name>
<dbReference type="EMBL" id="MN739131">
    <property type="protein sequence ID" value="QHS90266.1"/>
    <property type="molecule type" value="Genomic_DNA"/>
</dbReference>
<reference evidence="1" key="1">
    <citation type="journal article" date="2020" name="Nature">
        <title>Giant virus diversity and host interactions through global metagenomics.</title>
        <authorList>
            <person name="Schulz F."/>
            <person name="Roux S."/>
            <person name="Paez-Espino D."/>
            <person name="Jungbluth S."/>
            <person name="Walsh D.A."/>
            <person name="Denef V.J."/>
            <person name="McMahon K.D."/>
            <person name="Konstantinidis K.T."/>
            <person name="Eloe-Fadrosh E.A."/>
            <person name="Kyrpides N.C."/>
            <person name="Woyke T."/>
        </authorList>
    </citation>
    <scope>NUCLEOTIDE SEQUENCE</scope>
    <source>
        <strain evidence="1">GVMAG-M-3300010160-60</strain>
    </source>
</reference>